<evidence type="ECO:0000313" key="2">
    <source>
        <dbReference type="Proteomes" id="UP000594034"/>
    </source>
</evidence>
<dbReference type="EMBL" id="CP040449">
    <property type="protein sequence ID" value="QFI56177.1"/>
    <property type="molecule type" value="Genomic_DNA"/>
</dbReference>
<gene>
    <name evidence="1" type="ORF">FE240_16730</name>
</gene>
<accession>A0A5J6X1B8</accession>
<protein>
    <submittedName>
        <fullName evidence="1">PIG-L family deacetylase</fullName>
    </submittedName>
</protein>
<proteinExistence type="predicted"/>
<dbReference type="Gene3D" id="3.40.50.10320">
    <property type="entry name" value="LmbE-like"/>
    <property type="match status" value="1"/>
</dbReference>
<dbReference type="Proteomes" id="UP000594034">
    <property type="component" value="Chromosome"/>
</dbReference>
<dbReference type="AlphaFoldDB" id="A0A5J6X1B8"/>
<organism evidence="1 2">
    <name type="scientific">Aeromonas simiae</name>
    <dbReference type="NCBI Taxonomy" id="218936"/>
    <lineage>
        <taxon>Bacteria</taxon>
        <taxon>Pseudomonadati</taxon>
        <taxon>Pseudomonadota</taxon>
        <taxon>Gammaproteobacteria</taxon>
        <taxon>Aeromonadales</taxon>
        <taxon>Aeromonadaceae</taxon>
        <taxon>Aeromonas</taxon>
    </lineage>
</organism>
<dbReference type="InterPro" id="IPR003737">
    <property type="entry name" value="GlcNAc_PI_deacetylase-related"/>
</dbReference>
<dbReference type="SUPFAM" id="SSF102588">
    <property type="entry name" value="LmbE-like"/>
    <property type="match status" value="1"/>
</dbReference>
<evidence type="ECO:0000313" key="1">
    <source>
        <dbReference type="EMBL" id="QFI56177.1"/>
    </source>
</evidence>
<sequence length="439" mass="49457">MTGSWPSAISNWTPRVMTDTDHRYPLHPRARHCVTLTQTGITGAEHLSTAGKTLLLQVGYRASRRLGEVTIEDGQRQWRQYLAPEHGTRFINLSGVGSLATCRITCRHGTLDTAAELLEFANPALDDGPLLLLSPHPDDAELAAFGLYSDHAAQSWIATLSAGEKLDTLRKQYIPGLDDDLANAQLRKGMIRAWNSVTTPQLAGVPASQLYCLGYFNDTLSALLDEPQRPQPHARLPALLPTPFRRWNPTPLPNDAAPQHSGERLIADLVALIEHSRPTTVVVTHPELDPHRDHQASARALALALTLSRHQPTRVLLYANHLHHGKHFPYGPEHGRTTLPPWFSTTSALGPWQCYSHPLSLERQRQKVVALDSMHDLRATLRLEKRLKRWWNQKVRKNGYHYYGPHDYLQTHIRADELFCWVERDAFVRGMNQLAHKGN</sequence>
<reference evidence="1 2" key="1">
    <citation type="submission" date="2019-05" db="EMBL/GenBank/DDBJ databases">
        <title>OXA-830, a novel chromosomally encoded expanded-spectrum class D beta-lactamase in Aeromonas simiae.</title>
        <authorList>
            <person name="Zhou W."/>
            <person name="Chen Q."/>
        </authorList>
    </citation>
    <scope>NUCLEOTIDE SEQUENCE [LARGE SCALE GENOMIC DNA]</scope>
    <source>
        <strain evidence="1 2">A6</strain>
    </source>
</reference>
<dbReference type="Pfam" id="PF02585">
    <property type="entry name" value="PIG-L"/>
    <property type="match status" value="1"/>
</dbReference>
<dbReference type="InterPro" id="IPR024078">
    <property type="entry name" value="LmbE-like_dom_sf"/>
</dbReference>
<keyword evidence="2" id="KW-1185">Reference proteome</keyword>
<dbReference type="KEGG" id="asim:FE240_16730"/>
<name>A0A5J6X1B8_9GAMM</name>